<dbReference type="PANTHER" id="PTHR30244">
    <property type="entry name" value="TRANSAMINASE"/>
    <property type="match status" value="1"/>
</dbReference>
<comment type="caution">
    <text evidence="2">The sequence shown here is derived from an EMBL/GenBank/DDBJ whole genome shotgun (WGS) entry which is preliminary data.</text>
</comment>
<evidence type="ECO:0000313" key="3">
    <source>
        <dbReference type="Proteomes" id="UP000602284"/>
    </source>
</evidence>
<evidence type="ECO:0000313" key="2">
    <source>
        <dbReference type="EMBL" id="MBL0385530.1"/>
    </source>
</evidence>
<keyword evidence="1" id="KW-0663">Pyridoxal phosphate</keyword>
<proteinExistence type="inferred from homology"/>
<dbReference type="Gene3D" id="3.90.1150.10">
    <property type="entry name" value="Aspartate Aminotransferase, domain 1"/>
    <property type="match status" value="1"/>
</dbReference>
<dbReference type="Gene3D" id="3.40.640.10">
    <property type="entry name" value="Type I PLP-dependent aspartate aminotransferase-like (Major domain)"/>
    <property type="match status" value="1"/>
</dbReference>
<gene>
    <name evidence="2" type="primary">pseC</name>
    <name evidence="2" type="ORF">JJB07_02610</name>
</gene>
<dbReference type="InterPro" id="IPR015424">
    <property type="entry name" value="PyrdxlP-dep_Trfase"/>
</dbReference>
<dbReference type="Pfam" id="PF01041">
    <property type="entry name" value="DegT_DnrJ_EryC1"/>
    <property type="match status" value="1"/>
</dbReference>
<reference evidence="2 3" key="1">
    <citation type="submission" date="2021-01" db="EMBL/GenBank/DDBJ databases">
        <title>Tumebacillus sp. strain ITR2 16S ribosomal RNA gene Genome sequencing and assembly.</title>
        <authorList>
            <person name="Kang M."/>
        </authorList>
    </citation>
    <scope>NUCLEOTIDE SEQUENCE [LARGE SCALE GENOMIC DNA]</scope>
    <source>
        <strain evidence="2 3">ITR2</strain>
    </source>
</reference>
<evidence type="ECO:0000256" key="1">
    <source>
        <dbReference type="RuleBase" id="RU004508"/>
    </source>
</evidence>
<keyword evidence="3" id="KW-1185">Reference proteome</keyword>
<dbReference type="EC" id="2.6.1.92" evidence="2"/>
<dbReference type="InterPro" id="IPR015421">
    <property type="entry name" value="PyrdxlP-dep_Trfase_major"/>
</dbReference>
<dbReference type="InterPro" id="IPR000653">
    <property type="entry name" value="DegT/StrS_aminotransferase"/>
</dbReference>
<dbReference type="EMBL" id="JAEQNB010000001">
    <property type="protein sequence ID" value="MBL0385530.1"/>
    <property type="molecule type" value="Genomic_DNA"/>
</dbReference>
<dbReference type="CDD" id="cd00616">
    <property type="entry name" value="AHBA_syn"/>
    <property type="match status" value="1"/>
</dbReference>
<comment type="similarity">
    <text evidence="1">Belongs to the DegT/DnrJ/EryC1 family.</text>
</comment>
<keyword evidence="2" id="KW-0032">Aminotransferase</keyword>
<dbReference type="NCBIfam" id="TIGR03588">
    <property type="entry name" value="PseC"/>
    <property type="match status" value="1"/>
</dbReference>
<dbReference type="SUPFAM" id="SSF53383">
    <property type="entry name" value="PLP-dependent transferases"/>
    <property type="match status" value="1"/>
</dbReference>
<dbReference type="PANTHER" id="PTHR30244:SF34">
    <property type="entry name" value="DTDP-4-AMINO-4,6-DIDEOXYGALACTOSE TRANSAMINASE"/>
    <property type="match status" value="1"/>
</dbReference>
<dbReference type="PIRSF" id="PIRSF000390">
    <property type="entry name" value="PLP_StrS"/>
    <property type="match status" value="1"/>
</dbReference>
<dbReference type="InterPro" id="IPR020026">
    <property type="entry name" value="PseC"/>
</dbReference>
<dbReference type="Proteomes" id="UP000602284">
    <property type="component" value="Unassembled WGS sequence"/>
</dbReference>
<accession>A0ABS1J5Q0</accession>
<dbReference type="GO" id="GO:0008483">
    <property type="term" value="F:transaminase activity"/>
    <property type="evidence" value="ECO:0007669"/>
    <property type="project" value="UniProtKB-KW"/>
</dbReference>
<sequence>MDQNQPPHVREEISVEKLALLGGTPVRTSVLSYGQQWIEEQDIQAVVDTLKSPFITQGPAIDAFELAVAESCGAKYAVAFTNGTAALHGAAFAAGIGPGDEVITSPITFVASSNCVLYMGGTPVFADIDPRTYNLDPEVVRGKITDRTKALIPVDFTGQPADMEAFRKLADEHGLVLIEDAAHSLGASYQGRKVGTLADMTMFSFHPVKHITTGEGGIIVTDSEEYAEKLRLFRSHGITREPSMLTKPEEGPWYHEMHALGYNYRMTDLQAALGNSQMKRLDEFVARRREIVAAYDQAFAEFDGIVTPFQQEDTNSSWHLYILRFTRDKFTASRKEIFEALRAEGIGVNVHYIPVYTQPYYQALGYEKGLCPHAEALYEEIVTIPLFPKMTSEDIEDVVRAIGKVHAHFYKA</sequence>
<dbReference type="InterPro" id="IPR015422">
    <property type="entry name" value="PyrdxlP-dep_Trfase_small"/>
</dbReference>
<protein>
    <submittedName>
        <fullName evidence="2">UDP-4-amino-4, 6-dideoxy-N-acetyl-beta-L-altrosamine transaminase</fullName>
        <ecNumber evidence="2">2.6.1.92</ecNumber>
    </submittedName>
</protein>
<name>A0ABS1J5Q0_9BACL</name>
<organism evidence="2 3">
    <name type="scientific">Tumebacillus amylolyticus</name>
    <dbReference type="NCBI Taxonomy" id="2801339"/>
    <lineage>
        <taxon>Bacteria</taxon>
        <taxon>Bacillati</taxon>
        <taxon>Bacillota</taxon>
        <taxon>Bacilli</taxon>
        <taxon>Bacillales</taxon>
        <taxon>Alicyclobacillaceae</taxon>
        <taxon>Tumebacillus</taxon>
    </lineage>
</organism>
<keyword evidence="2" id="KW-0808">Transferase</keyword>